<dbReference type="Proteomes" id="UP000095287">
    <property type="component" value="Unplaced"/>
</dbReference>
<evidence type="ECO:0000256" key="1">
    <source>
        <dbReference type="SAM" id="SignalP"/>
    </source>
</evidence>
<name>A0A1I8A9Y7_9BILA</name>
<evidence type="ECO:0000313" key="2">
    <source>
        <dbReference type="Proteomes" id="UP000095287"/>
    </source>
</evidence>
<keyword evidence="1" id="KW-0732">Signal</keyword>
<keyword evidence="2" id="KW-1185">Reference proteome</keyword>
<dbReference type="WBParaSite" id="L893_g3752.t1">
    <property type="protein sequence ID" value="L893_g3752.t1"/>
    <property type="gene ID" value="L893_g3752"/>
</dbReference>
<feature type="chain" id="PRO_5009314433" evidence="1">
    <location>
        <begin position="19"/>
        <end position="68"/>
    </location>
</feature>
<reference evidence="3" key="1">
    <citation type="submission" date="2016-11" db="UniProtKB">
        <authorList>
            <consortium name="WormBaseParasite"/>
        </authorList>
    </citation>
    <scope>IDENTIFICATION</scope>
</reference>
<accession>A0A1I8A9Y7</accession>
<protein>
    <submittedName>
        <fullName evidence="3">Secreted protein</fullName>
    </submittedName>
</protein>
<proteinExistence type="predicted"/>
<sequence length="68" mass="7230">MGASTLLLVFHLVTDLRTSFFLLMASLSSSPITSEIFRGDSCDDRKSSNVTHSESKAAVVNGKLPVSG</sequence>
<evidence type="ECO:0000313" key="3">
    <source>
        <dbReference type="WBParaSite" id="L893_g3752.t1"/>
    </source>
</evidence>
<feature type="signal peptide" evidence="1">
    <location>
        <begin position="1"/>
        <end position="18"/>
    </location>
</feature>
<dbReference type="AlphaFoldDB" id="A0A1I8A9Y7"/>
<organism evidence="2 3">
    <name type="scientific">Steinernema glaseri</name>
    <dbReference type="NCBI Taxonomy" id="37863"/>
    <lineage>
        <taxon>Eukaryota</taxon>
        <taxon>Metazoa</taxon>
        <taxon>Ecdysozoa</taxon>
        <taxon>Nematoda</taxon>
        <taxon>Chromadorea</taxon>
        <taxon>Rhabditida</taxon>
        <taxon>Tylenchina</taxon>
        <taxon>Panagrolaimomorpha</taxon>
        <taxon>Strongyloidoidea</taxon>
        <taxon>Steinernematidae</taxon>
        <taxon>Steinernema</taxon>
    </lineage>
</organism>